<dbReference type="PANTHER" id="PTHR24235:SF1">
    <property type="entry name" value="G-PROTEIN COUPLED RECEPTORS FAMILY 1 PROFILE DOMAIN-CONTAINING PROTEIN"/>
    <property type="match status" value="1"/>
</dbReference>
<feature type="transmembrane region" description="Helical" evidence="10">
    <location>
        <begin position="79"/>
        <end position="103"/>
    </location>
</feature>
<evidence type="ECO:0000256" key="10">
    <source>
        <dbReference type="SAM" id="Phobius"/>
    </source>
</evidence>
<dbReference type="SMART" id="SM01381">
    <property type="entry name" value="7TM_GPCR_Srsx"/>
    <property type="match status" value="1"/>
</dbReference>
<dbReference type="CDD" id="cd15203">
    <property type="entry name" value="7tmA_NPYR-like"/>
    <property type="match status" value="1"/>
</dbReference>
<accession>A0A914DIK5</accession>
<comment type="subcellular location">
    <subcellularLocation>
        <location evidence="1">Membrane</location>
        <topology evidence="1">Multi-pass membrane protein</topology>
    </subcellularLocation>
</comment>
<dbReference type="PROSITE" id="PS50262">
    <property type="entry name" value="G_PROTEIN_RECEP_F1_2"/>
    <property type="match status" value="1"/>
</dbReference>
<dbReference type="InterPro" id="IPR000276">
    <property type="entry name" value="GPCR_Rhodpsn"/>
</dbReference>
<dbReference type="AlphaFoldDB" id="A0A914DIK5"/>
<evidence type="ECO:0000313" key="13">
    <source>
        <dbReference type="WBParaSite" id="ACRNAN_scaffold2845.g25253.t1"/>
    </source>
</evidence>
<evidence type="ECO:0000256" key="7">
    <source>
        <dbReference type="ARBA" id="ARBA00023170"/>
    </source>
</evidence>
<feature type="transmembrane region" description="Helical" evidence="10">
    <location>
        <begin position="45"/>
        <end position="67"/>
    </location>
</feature>
<evidence type="ECO:0000259" key="11">
    <source>
        <dbReference type="PROSITE" id="PS50262"/>
    </source>
</evidence>
<feature type="region of interest" description="Disordered" evidence="9">
    <location>
        <begin position="368"/>
        <end position="422"/>
    </location>
</feature>
<dbReference type="GO" id="GO:0004983">
    <property type="term" value="F:neuropeptide Y receptor activity"/>
    <property type="evidence" value="ECO:0007669"/>
    <property type="project" value="InterPro"/>
</dbReference>
<dbReference type="GO" id="GO:0016020">
    <property type="term" value="C:membrane"/>
    <property type="evidence" value="ECO:0007669"/>
    <property type="project" value="UniProtKB-SubCell"/>
</dbReference>
<name>A0A914DIK5_9BILA</name>
<protein>
    <submittedName>
        <fullName evidence="13">G-protein coupled receptors family 1 profile domain-containing protein</fullName>
    </submittedName>
</protein>
<dbReference type="WBParaSite" id="ACRNAN_scaffold2845.g25253.t1">
    <property type="protein sequence ID" value="ACRNAN_scaffold2845.g25253.t1"/>
    <property type="gene ID" value="ACRNAN_scaffold2845.g25253"/>
</dbReference>
<evidence type="ECO:0000256" key="5">
    <source>
        <dbReference type="ARBA" id="ARBA00023040"/>
    </source>
</evidence>
<keyword evidence="8" id="KW-0807">Transducer</keyword>
<dbReference type="InterPro" id="IPR000611">
    <property type="entry name" value="NPY_rcpt"/>
</dbReference>
<feature type="domain" description="G-protein coupled receptors family 1 profile" evidence="11">
    <location>
        <begin position="58"/>
        <end position="331"/>
    </location>
</feature>
<keyword evidence="12" id="KW-1185">Reference proteome</keyword>
<dbReference type="Proteomes" id="UP000887540">
    <property type="component" value="Unplaced"/>
</dbReference>
<dbReference type="InterPro" id="IPR017452">
    <property type="entry name" value="GPCR_Rhodpsn_7TM"/>
</dbReference>
<evidence type="ECO:0000256" key="1">
    <source>
        <dbReference type="ARBA" id="ARBA00004141"/>
    </source>
</evidence>
<evidence type="ECO:0000313" key="12">
    <source>
        <dbReference type="Proteomes" id="UP000887540"/>
    </source>
</evidence>
<dbReference type="Gene3D" id="1.20.1070.10">
    <property type="entry name" value="Rhodopsin 7-helix transmembrane proteins"/>
    <property type="match status" value="1"/>
</dbReference>
<evidence type="ECO:0000256" key="8">
    <source>
        <dbReference type="ARBA" id="ARBA00023224"/>
    </source>
</evidence>
<feature type="transmembrane region" description="Helical" evidence="10">
    <location>
        <begin position="223"/>
        <end position="244"/>
    </location>
</feature>
<comment type="similarity">
    <text evidence="2">Belongs to the G-protein coupled receptor 1 family.</text>
</comment>
<proteinExistence type="inferred from homology"/>
<dbReference type="Pfam" id="PF00001">
    <property type="entry name" value="7tm_1"/>
    <property type="match status" value="1"/>
</dbReference>
<feature type="transmembrane region" description="Helical" evidence="10">
    <location>
        <begin position="276"/>
        <end position="294"/>
    </location>
</feature>
<feature type="compositionally biased region" description="Basic and acidic residues" evidence="9">
    <location>
        <begin position="377"/>
        <end position="387"/>
    </location>
</feature>
<feature type="transmembrane region" description="Helical" evidence="10">
    <location>
        <begin position="157"/>
        <end position="176"/>
    </location>
</feature>
<feature type="transmembrane region" description="Helical" evidence="10">
    <location>
        <begin position="123"/>
        <end position="145"/>
    </location>
</feature>
<evidence type="ECO:0000256" key="4">
    <source>
        <dbReference type="ARBA" id="ARBA00022989"/>
    </source>
</evidence>
<keyword evidence="7" id="KW-0675">Receptor</keyword>
<evidence type="ECO:0000256" key="9">
    <source>
        <dbReference type="SAM" id="MobiDB-lite"/>
    </source>
</evidence>
<reference evidence="13" key="1">
    <citation type="submission" date="2022-11" db="UniProtKB">
        <authorList>
            <consortium name="WormBaseParasite"/>
        </authorList>
    </citation>
    <scope>IDENTIFICATION</scope>
</reference>
<sequence>MKMGEMTHNGSPSGNWTEIQCEWFDEVYEIQNNFYWRHKGAGNILILYALVCTFGAVANFFVILCFLKTSHLRNLRNYFIVNLAVSDLLLCVITAPSTLYFTLNLFWPFGELACQVTASLQAVNMFVSCLTLVLIAMDRFLLTLCPIKWRLASKTPFACYLVVWLMSVLVAAPYFFAVSAVDVKEFDPWDAQYTDLMLELCQKSRPQMCLEKSGDLLPFSRKAYTLTVLAIQYILPLTALGFAYSQIGSTIRKRFKHSTTVDLQRRQVLTQRNRKALLLLLLLVLVYAIAWLPINAYNVLNVLDLIQFSQFKYIFCHLIGMTSACVNPIMYGLINDSFRHAFLTMLRPFFGPCTKYIAVSPPPQHTTYSYMNGNGTKKGESPQKKVIPEQSEEAQREPLIAATPVSKSPTDGEVSQGGEQIL</sequence>
<evidence type="ECO:0000256" key="6">
    <source>
        <dbReference type="ARBA" id="ARBA00023136"/>
    </source>
</evidence>
<organism evidence="12 13">
    <name type="scientific">Acrobeloides nanus</name>
    <dbReference type="NCBI Taxonomy" id="290746"/>
    <lineage>
        <taxon>Eukaryota</taxon>
        <taxon>Metazoa</taxon>
        <taxon>Ecdysozoa</taxon>
        <taxon>Nematoda</taxon>
        <taxon>Chromadorea</taxon>
        <taxon>Rhabditida</taxon>
        <taxon>Tylenchina</taxon>
        <taxon>Cephalobomorpha</taxon>
        <taxon>Cephaloboidea</taxon>
        <taxon>Cephalobidae</taxon>
        <taxon>Acrobeloides</taxon>
    </lineage>
</organism>
<evidence type="ECO:0000256" key="2">
    <source>
        <dbReference type="ARBA" id="ARBA00010663"/>
    </source>
</evidence>
<feature type="transmembrane region" description="Helical" evidence="10">
    <location>
        <begin position="314"/>
        <end position="334"/>
    </location>
</feature>
<keyword evidence="4 10" id="KW-1133">Transmembrane helix</keyword>
<dbReference type="SUPFAM" id="SSF81321">
    <property type="entry name" value="Family A G protein-coupled receptor-like"/>
    <property type="match status" value="1"/>
</dbReference>
<dbReference type="PANTHER" id="PTHR24235">
    <property type="entry name" value="NEUROPEPTIDE Y RECEPTOR"/>
    <property type="match status" value="1"/>
</dbReference>
<dbReference type="PRINTS" id="PR00237">
    <property type="entry name" value="GPCRRHODOPSN"/>
</dbReference>
<keyword evidence="6 10" id="KW-0472">Membrane</keyword>
<dbReference type="PRINTS" id="PR01012">
    <property type="entry name" value="NRPEPTIDEYR"/>
</dbReference>
<keyword evidence="3 10" id="KW-0812">Transmembrane</keyword>
<keyword evidence="5" id="KW-0297">G-protein coupled receptor</keyword>
<evidence type="ECO:0000256" key="3">
    <source>
        <dbReference type="ARBA" id="ARBA00022692"/>
    </source>
</evidence>